<evidence type="ECO:0000313" key="2">
    <source>
        <dbReference type="EMBL" id="GFJ92736.1"/>
    </source>
</evidence>
<organism evidence="2 3">
    <name type="scientific">Phytohabitans rumicis</name>
    <dbReference type="NCBI Taxonomy" id="1076125"/>
    <lineage>
        <taxon>Bacteria</taxon>
        <taxon>Bacillati</taxon>
        <taxon>Actinomycetota</taxon>
        <taxon>Actinomycetes</taxon>
        <taxon>Micromonosporales</taxon>
        <taxon>Micromonosporaceae</taxon>
    </lineage>
</organism>
<dbReference type="Pfam" id="PF04480">
    <property type="entry name" value="DUF559"/>
    <property type="match status" value="1"/>
</dbReference>
<evidence type="ECO:0000313" key="3">
    <source>
        <dbReference type="Proteomes" id="UP000482960"/>
    </source>
</evidence>
<dbReference type="AlphaFoldDB" id="A0A6V8LF89"/>
<evidence type="ECO:0000259" key="1">
    <source>
        <dbReference type="Pfam" id="PF04480"/>
    </source>
</evidence>
<dbReference type="InterPro" id="IPR007569">
    <property type="entry name" value="DUF559"/>
</dbReference>
<comment type="caution">
    <text evidence="2">The sequence shown here is derived from an EMBL/GenBank/DDBJ whole genome shotgun (WGS) entry which is preliminary data.</text>
</comment>
<protein>
    <recommendedName>
        <fullName evidence="1">DUF559 domain-containing protein</fullName>
    </recommendedName>
</protein>
<dbReference type="Proteomes" id="UP000482960">
    <property type="component" value="Unassembled WGS sequence"/>
</dbReference>
<proteinExistence type="predicted"/>
<reference evidence="2 3" key="2">
    <citation type="submission" date="2020-03" db="EMBL/GenBank/DDBJ databases">
        <authorList>
            <person name="Ichikawa N."/>
            <person name="Kimura A."/>
            <person name="Kitahashi Y."/>
            <person name="Uohara A."/>
        </authorList>
    </citation>
    <scope>NUCLEOTIDE SEQUENCE [LARGE SCALE GENOMIC DNA]</scope>
    <source>
        <strain evidence="2 3">NBRC 108638</strain>
    </source>
</reference>
<dbReference type="EMBL" id="BLPG01000001">
    <property type="protein sequence ID" value="GFJ92736.1"/>
    <property type="molecule type" value="Genomic_DNA"/>
</dbReference>
<name>A0A6V8LF89_9ACTN</name>
<keyword evidence="3" id="KW-1185">Reference proteome</keyword>
<feature type="domain" description="DUF559" evidence="1">
    <location>
        <begin position="167"/>
        <end position="230"/>
    </location>
</feature>
<sequence length="239" mass="27025">MLAGLAAAAESGLRGFRAEPIDLLVPEGRTTASARRHLPPGMPGVRVHRTRSLPQEHLQVGRPMRTSTPRSLVDAAGWARGDNEARSIIAAGCQQRIVTPQEIITVVQQLPRARRRALVVETAQYAHGGATALSEIDFVKLCRRHRLPPPDLQEPRKDASGRTRYLDAYWRAWKLHVEVDGAHHMQVRYWEADMSRQNEVWIAGDRILRFSAWQVRHRPKEVADQLRRALMTAGWVPVE</sequence>
<gene>
    <name evidence="2" type="ORF">Prum_063780</name>
</gene>
<reference evidence="2 3" key="1">
    <citation type="submission" date="2020-03" db="EMBL/GenBank/DDBJ databases">
        <title>Whole genome shotgun sequence of Phytohabitans rumicis NBRC 108638.</title>
        <authorList>
            <person name="Komaki H."/>
            <person name="Tamura T."/>
        </authorList>
    </citation>
    <scope>NUCLEOTIDE SEQUENCE [LARGE SCALE GENOMIC DNA]</scope>
    <source>
        <strain evidence="2 3">NBRC 108638</strain>
    </source>
</reference>
<accession>A0A6V8LF89</accession>